<keyword evidence="6" id="KW-0303">Gap junction</keyword>
<organism evidence="13 14">
    <name type="scientific">Trichonephila clavata</name>
    <name type="common">Joro spider</name>
    <name type="synonym">Nephila clavata</name>
    <dbReference type="NCBI Taxonomy" id="2740835"/>
    <lineage>
        <taxon>Eukaryota</taxon>
        <taxon>Metazoa</taxon>
        <taxon>Ecdysozoa</taxon>
        <taxon>Arthropoda</taxon>
        <taxon>Chelicerata</taxon>
        <taxon>Arachnida</taxon>
        <taxon>Araneae</taxon>
        <taxon>Araneomorphae</taxon>
        <taxon>Entelegynae</taxon>
        <taxon>Araneoidea</taxon>
        <taxon>Nephilidae</taxon>
        <taxon>Trichonephila</taxon>
    </lineage>
</organism>
<keyword evidence="9 12" id="KW-0406">Ion transport</keyword>
<evidence type="ECO:0000313" key="14">
    <source>
        <dbReference type="Proteomes" id="UP000887116"/>
    </source>
</evidence>
<dbReference type="GO" id="GO:0034220">
    <property type="term" value="P:monoatomic ion transmembrane transport"/>
    <property type="evidence" value="ECO:0007669"/>
    <property type="project" value="UniProtKB-KW"/>
</dbReference>
<evidence type="ECO:0000256" key="12">
    <source>
        <dbReference type="RuleBase" id="RU010713"/>
    </source>
</evidence>
<keyword evidence="7" id="KW-0965">Cell junction</keyword>
<feature type="transmembrane region" description="Helical" evidence="12">
    <location>
        <begin position="26"/>
        <end position="43"/>
    </location>
</feature>
<dbReference type="OrthoDB" id="5867527at2759"/>
<dbReference type="InterPro" id="IPR000990">
    <property type="entry name" value="Innexin"/>
</dbReference>
<dbReference type="PANTHER" id="PTHR11893:SF40">
    <property type="entry name" value="INNEXIN SHAKING-B"/>
    <property type="match status" value="1"/>
</dbReference>
<keyword evidence="5 12" id="KW-0812">Transmembrane</keyword>
<reference evidence="13" key="1">
    <citation type="submission" date="2020-07" db="EMBL/GenBank/DDBJ databases">
        <title>Multicomponent nature underlies the extraordinary mechanical properties of spider dragline silk.</title>
        <authorList>
            <person name="Kono N."/>
            <person name="Nakamura H."/>
            <person name="Mori M."/>
            <person name="Yoshida Y."/>
            <person name="Ohtoshi R."/>
            <person name="Malay A.D."/>
            <person name="Moran D.A.P."/>
            <person name="Tomita M."/>
            <person name="Numata K."/>
            <person name="Arakawa K."/>
        </authorList>
    </citation>
    <scope>NUCLEOTIDE SEQUENCE</scope>
</reference>
<feature type="transmembrane region" description="Helical" evidence="12">
    <location>
        <begin position="108"/>
        <end position="130"/>
    </location>
</feature>
<evidence type="ECO:0000256" key="4">
    <source>
        <dbReference type="ARBA" id="ARBA00022475"/>
    </source>
</evidence>
<gene>
    <name evidence="13" type="primary">shakB</name>
    <name evidence="12" type="synonym">inx</name>
    <name evidence="13" type="ORF">TNCT_492951</name>
</gene>
<evidence type="ECO:0000256" key="9">
    <source>
        <dbReference type="ARBA" id="ARBA00023065"/>
    </source>
</evidence>
<dbReference type="GO" id="GO:0005243">
    <property type="term" value="F:gap junction channel activity"/>
    <property type="evidence" value="ECO:0007669"/>
    <property type="project" value="TreeGrafter"/>
</dbReference>
<dbReference type="PANTHER" id="PTHR11893">
    <property type="entry name" value="INNEXIN"/>
    <property type="match status" value="1"/>
</dbReference>
<dbReference type="Proteomes" id="UP000887116">
    <property type="component" value="Unassembled WGS sequence"/>
</dbReference>
<comment type="similarity">
    <text evidence="12">Belongs to the pannexin family.</text>
</comment>
<evidence type="ECO:0000256" key="2">
    <source>
        <dbReference type="ARBA" id="ARBA00004651"/>
    </source>
</evidence>
<dbReference type="PROSITE" id="PS51013">
    <property type="entry name" value="PANNEXIN"/>
    <property type="match status" value="1"/>
</dbReference>
<proteinExistence type="inferred from homology"/>
<evidence type="ECO:0000256" key="5">
    <source>
        <dbReference type="ARBA" id="ARBA00022692"/>
    </source>
</evidence>
<keyword evidence="14" id="KW-1185">Reference proteome</keyword>
<keyword evidence="11 12" id="KW-0407">Ion channel</keyword>
<evidence type="ECO:0000256" key="6">
    <source>
        <dbReference type="ARBA" id="ARBA00022868"/>
    </source>
</evidence>
<evidence type="ECO:0000313" key="13">
    <source>
        <dbReference type="EMBL" id="GFR24295.1"/>
    </source>
</evidence>
<evidence type="ECO:0000256" key="7">
    <source>
        <dbReference type="ARBA" id="ARBA00022949"/>
    </source>
</evidence>
<dbReference type="GO" id="GO:0005921">
    <property type="term" value="C:gap junction"/>
    <property type="evidence" value="ECO:0007669"/>
    <property type="project" value="UniProtKB-SubCell"/>
</dbReference>
<accession>A0A8X6LW77</accession>
<dbReference type="PRINTS" id="PR01262">
    <property type="entry name" value="INNEXIN"/>
</dbReference>
<comment type="caution">
    <text evidence="13">The sequence shown here is derived from an EMBL/GenBank/DDBJ whole genome shotgun (WGS) entry which is preliminary data.</text>
</comment>
<keyword evidence="10 12" id="KW-0472">Membrane</keyword>
<protein>
    <recommendedName>
        <fullName evidence="12">Innexin</fullName>
    </recommendedName>
</protein>
<keyword evidence="8 12" id="KW-1133">Transmembrane helix</keyword>
<evidence type="ECO:0000256" key="8">
    <source>
        <dbReference type="ARBA" id="ARBA00022989"/>
    </source>
</evidence>
<evidence type="ECO:0000256" key="11">
    <source>
        <dbReference type="ARBA" id="ARBA00023303"/>
    </source>
</evidence>
<dbReference type="GO" id="GO:0005886">
    <property type="term" value="C:plasma membrane"/>
    <property type="evidence" value="ECO:0007669"/>
    <property type="project" value="UniProtKB-SubCell"/>
</dbReference>
<comment type="function">
    <text evidence="12">Structural component of the gap junctions.</text>
</comment>
<evidence type="ECO:0000256" key="1">
    <source>
        <dbReference type="ARBA" id="ARBA00004610"/>
    </source>
</evidence>
<keyword evidence="4" id="KW-1003">Cell membrane</keyword>
<dbReference type="EMBL" id="BMAO01038354">
    <property type="protein sequence ID" value="GFR24295.1"/>
    <property type="molecule type" value="Genomic_DNA"/>
</dbReference>
<feature type="transmembrane region" description="Helical" evidence="12">
    <location>
        <begin position="266"/>
        <end position="291"/>
    </location>
</feature>
<comment type="subcellular location">
    <subcellularLocation>
        <location evidence="1">Cell junction</location>
        <location evidence="1">Gap junction</location>
    </subcellularLocation>
    <subcellularLocation>
        <location evidence="2 12">Cell membrane</location>
        <topology evidence="2 12">Multi-pass membrane protein</topology>
    </subcellularLocation>
</comment>
<keyword evidence="3 12" id="KW-0813">Transport</keyword>
<name>A0A8X6LW77_TRICU</name>
<evidence type="ECO:0000256" key="10">
    <source>
        <dbReference type="ARBA" id="ARBA00023136"/>
    </source>
</evidence>
<evidence type="ECO:0000256" key="3">
    <source>
        <dbReference type="ARBA" id="ARBA00022448"/>
    </source>
</evidence>
<feature type="transmembrane region" description="Helical" evidence="12">
    <location>
        <begin position="176"/>
        <end position="196"/>
    </location>
</feature>
<dbReference type="Pfam" id="PF00876">
    <property type="entry name" value="Innexin"/>
    <property type="match status" value="1"/>
</dbReference>
<dbReference type="AlphaFoldDB" id="A0A8X6LW77"/>
<sequence length="357" mass="41892">MIHILSALKSLLKSKNLHIDHWAFRLHYRFTVLFLLLFCIIVSTKQYAGDPIRCSKDTREFSSLVDNYCFITATYTVKTALNLTASEGAPHPGIYPAQDEQQFRYHRYYQWVGFILFIQAVFFYIPHWLWKIFEGGKLSSLLERDTRYLPREEQVKSRDIIVGHLRSRWTKDNFFVAKYLLCEIVCFINLFGQMAFLDCVFENEFFCFGFEMMSHFRNGSPPRTDPLQRMFPKVTSCTYRYFGEGGRIRSESVLCVLAVNVMNEKIFLFLWFWFVILSIITLSALVFKAVIFSVPSLRLSLLCVRFPNIRAEDLKVIVETGNLSNYLFVYLLGQNMDESSFLDVIEYFVTVQRGKLN</sequence>